<gene>
    <name evidence="1" type="ORF">G9U51_10745</name>
</gene>
<evidence type="ECO:0000313" key="2">
    <source>
        <dbReference type="Proteomes" id="UP000744769"/>
    </source>
</evidence>
<accession>A0A967E9D2</accession>
<keyword evidence="2" id="KW-1185">Reference proteome</keyword>
<name>A0A967E9D2_9MICO</name>
<comment type="caution">
    <text evidence="1">The sequence shown here is derived from an EMBL/GenBank/DDBJ whole genome shotgun (WGS) entry which is preliminary data.</text>
</comment>
<evidence type="ECO:0008006" key="3">
    <source>
        <dbReference type="Google" id="ProtNLM"/>
    </source>
</evidence>
<reference evidence="1" key="1">
    <citation type="submission" date="2020-03" db="EMBL/GenBank/DDBJ databases">
        <title>Draft sequencing of Calidifontibacter sp. DB0510.</title>
        <authorList>
            <person name="Kim D.-U."/>
        </authorList>
    </citation>
    <scope>NUCLEOTIDE SEQUENCE</scope>
    <source>
        <strain evidence="1">DB0510</strain>
    </source>
</reference>
<dbReference type="EMBL" id="JAAOIV010000007">
    <property type="protein sequence ID" value="NHN56252.1"/>
    <property type="molecule type" value="Genomic_DNA"/>
</dbReference>
<evidence type="ECO:0000313" key="1">
    <source>
        <dbReference type="EMBL" id="NHN56252.1"/>
    </source>
</evidence>
<dbReference type="InterPro" id="IPR028944">
    <property type="entry name" value="PRTase_ComF-like"/>
</dbReference>
<dbReference type="SUPFAM" id="SSF53271">
    <property type="entry name" value="PRTase-like"/>
    <property type="match status" value="1"/>
</dbReference>
<sequence>MSERIALCRLEFGAQGLPVDGPVPAAAYSRFKYGDGRASVRFARELARRYAEREHLPSGAELIVTSSGYGQVPPAAQSMVLPFIGALRRARPDLSVTPVRVHRDNVSPGDYAGMTPAQRALAVSETAMHLGPGVRLDGRRVVALDDIRVTGTHELSMDAALRAGGADEIEHLYLVDAHACASEPTVEARLNAVAVRSMSDVLLIAGSRGFVPNARFCKWVVSRPVAELEEFVQWAPRPVLSWVVRAVEADRLEHVPAYAAGSRALLQVVARAERRDAAGATA</sequence>
<dbReference type="InterPro" id="IPR029057">
    <property type="entry name" value="PRTase-like"/>
</dbReference>
<organism evidence="1 2">
    <name type="scientific">Metallococcus carri</name>
    <dbReference type="NCBI Taxonomy" id="1656884"/>
    <lineage>
        <taxon>Bacteria</taxon>
        <taxon>Bacillati</taxon>
        <taxon>Actinomycetota</taxon>
        <taxon>Actinomycetes</taxon>
        <taxon>Micrococcales</taxon>
        <taxon>Dermacoccaceae</taxon>
        <taxon>Metallococcus</taxon>
    </lineage>
</organism>
<dbReference type="RefSeq" id="WP_166196838.1">
    <property type="nucleotide sequence ID" value="NZ_JAAOIV010000007.1"/>
</dbReference>
<proteinExistence type="predicted"/>
<dbReference type="AlphaFoldDB" id="A0A967E9D2"/>
<dbReference type="Pfam" id="PF15610">
    <property type="entry name" value="PRTase_3"/>
    <property type="match status" value="1"/>
</dbReference>
<dbReference type="Proteomes" id="UP000744769">
    <property type="component" value="Unassembled WGS sequence"/>
</dbReference>
<protein>
    <recommendedName>
        <fullName evidence="3">Phosphoribosyltransferase</fullName>
    </recommendedName>
</protein>